<dbReference type="Pfam" id="PF00196">
    <property type="entry name" value="GerE"/>
    <property type="match status" value="1"/>
</dbReference>
<dbReference type="InterPro" id="IPR000792">
    <property type="entry name" value="Tscrpt_reg_LuxR_C"/>
</dbReference>
<dbReference type="AlphaFoldDB" id="A0A4U0GXZ1"/>
<dbReference type="PROSITE" id="PS00622">
    <property type="entry name" value="HTH_LUXR_1"/>
    <property type="match status" value="1"/>
</dbReference>
<evidence type="ECO:0000313" key="5">
    <source>
        <dbReference type="EMBL" id="TJY62722.1"/>
    </source>
</evidence>
<dbReference type="EMBL" id="SUKA01000007">
    <property type="protein sequence ID" value="TJY62722.1"/>
    <property type="molecule type" value="Genomic_DNA"/>
</dbReference>
<keyword evidence="1" id="KW-0805">Transcription regulation</keyword>
<dbReference type="GO" id="GO:0003677">
    <property type="term" value="F:DNA binding"/>
    <property type="evidence" value="ECO:0007669"/>
    <property type="project" value="UniProtKB-KW"/>
</dbReference>
<dbReference type="CDD" id="cd06170">
    <property type="entry name" value="LuxR_C_like"/>
    <property type="match status" value="1"/>
</dbReference>
<dbReference type="GO" id="GO:0006355">
    <property type="term" value="P:regulation of DNA-templated transcription"/>
    <property type="evidence" value="ECO:0007669"/>
    <property type="project" value="InterPro"/>
</dbReference>
<feature type="domain" description="HTH luxR-type" evidence="4">
    <location>
        <begin position="154"/>
        <end position="219"/>
    </location>
</feature>
<comment type="caution">
    <text evidence="5">The sequence shown here is derived from an EMBL/GenBank/DDBJ whole genome shotgun (WGS) entry which is preliminary data.</text>
</comment>
<keyword evidence="6" id="KW-1185">Reference proteome</keyword>
<dbReference type="SMART" id="SM00421">
    <property type="entry name" value="HTH_LUXR"/>
    <property type="match status" value="1"/>
</dbReference>
<evidence type="ECO:0000313" key="6">
    <source>
        <dbReference type="Proteomes" id="UP000309872"/>
    </source>
</evidence>
<dbReference type="PANTHER" id="PTHR44688:SF16">
    <property type="entry name" value="DNA-BINDING TRANSCRIPTIONAL ACTIVATOR DEVR_DOSR"/>
    <property type="match status" value="1"/>
</dbReference>
<dbReference type="PROSITE" id="PS00018">
    <property type="entry name" value="EF_HAND_1"/>
    <property type="match status" value="1"/>
</dbReference>
<dbReference type="PROSITE" id="PS50043">
    <property type="entry name" value="HTH_LUXR_2"/>
    <property type="match status" value="1"/>
</dbReference>
<dbReference type="InterPro" id="IPR018247">
    <property type="entry name" value="EF_Hand_1_Ca_BS"/>
</dbReference>
<dbReference type="SUPFAM" id="SSF46894">
    <property type="entry name" value="C-terminal effector domain of the bipartite response regulators"/>
    <property type="match status" value="1"/>
</dbReference>
<evidence type="ECO:0000256" key="1">
    <source>
        <dbReference type="ARBA" id="ARBA00023015"/>
    </source>
</evidence>
<dbReference type="InterPro" id="IPR016032">
    <property type="entry name" value="Sig_transdc_resp-reg_C-effctor"/>
</dbReference>
<reference evidence="5 6" key="1">
    <citation type="submission" date="2019-04" db="EMBL/GenBank/DDBJ databases">
        <title>Sphingobacterium olei sp. nov., isolated from oil-contaminated soil.</title>
        <authorList>
            <person name="Liu B."/>
        </authorList>
    </citation>
    <scope>NUCLEOTIDE SEQUENCE [LARGE SCALE GENOMIC DNA]</scope>
    <source>
        <strain evidence="5 6">Y3L14</strain>
    </source>
</reference>
<proteinExistence type="predicted"/>
<name>A0A4U0GXZ1_9SPHI</name>
<keyword evidence="2" id="KW-0238">DNA-binding</keyword>
<dbReference type="PRINTS" id="PR00038">
    <property type="entry name" value="HTHLUXR"/>
</dbReference>
<evidence type="ECO:0000259" key="4">
    <source>
        <dbReference type="PROSITE" id="PS50043"/>
    </source>
</evidence>
<keyword evidence="3" id="KW-0804">Transcription</keyword>
<gene>
    <name evidence="5" type="ORF">FAZ19_19840</name>
</gene>
<protein>
    <submittedName>
        <fullName evidence="5">Helix-turn-helix transcriptional regulator</fullName>
    </submittedName>
</protein>
<dbReference type="Gene3D" id="1.10.10.10">
    <property type="entry name" value="Winged helix-like DNA-binding domain superfamily/Winged helix DNA-binding domain"/>
    <property type="match status" value="1"/>
</dbReference>
<accession>A0A4U0GXZ1</accession>
<dbReference type="PANTHER" id="PTHR44688">
    <property type="entry name" value="DNA-BINDING TRANSCRIPTIONAL ACTIVATOR DEVR_DOSR"/>
    <property type="match status" value="1"/>
</dbReference>
<dbReference type="OrthoDB" id="840236at2"/>
<dbReference type="Proteomes" id="UP000309872">
    <property type="component" value="Unassembled WGS sequence"/>
</dbReference>
<evidence type="ECO:0000256" key="3">
    <source>
        <dbReference type="ARBA" id="ARBA00023163"/>
    </source>
</evidence>
<sequence>MLLLKSSKRPIRKRLNAKIGSNLSYLNKPVMMNLKQIQQHIPPGLEDRGVEFYVHDNDIKCLHNGIRYSWGEFPQWILDRVQQDMLDHPEAIKALVSWDLVQSEEMMRQYIICRFGGFDNEPDIDADGNIDYTEYFDCGRRGNCAQEGKLCSTIKAPNGVLTKQELKVLKLVASGYMNKEIARSLCIQEDTVSSHNQNIQAKLGVPDKLGMSAWAVRKNIVEPQSSKL</sequence>
<evidence type="ECO:0000256" key="2">
    <source>
        <dbReference type="ARBA" id="ARBA00023125"/>
    </source>
</evidence>
<dbReference type="InterPro" id="IPR036388">
    <property type="entry name" value="WH-like_DNA-bd_sf"/>
</dbReference>
<organism evidence="5 6">
    <name type="scientific">Sphingobacterium alkalisoli</name>
    <dbReference type="NCBI Taxonomy" id="1874115"/>
    <lineage>
        <taxon>Bacteria</taxon>
        <taxon>Pseudomonadati</taxon>
        <taxon>Bacteroidota</taxon>
        <taxon>Sphingobacteriia</taxon>
        <taxon>Sphingobacteriales</taxon>
        <taxon>Sphingobacteriaceae</taxon>
        <taxon>Sphingobacterium</taxon>
    </lineage>
</organism>